<dbReference type="Pfam" id="PF04646">
    <property type="entry name" value="DUF604"/>
    <property type="match status" value="2"/>
</dbReference>
<dbReference type="Proteomes" id="UP000244336">
    <property type="component" value="Chromosome 9"/>
</dbReference>
<keyword evidence="4" id="KW-1185">Reference proteome</keyword>
<keyword evidence="2" id="KW-0812">Transmembrane</keyword>
<dbReference type="STRING" id="1504633.A0A2T7CEK2"/>
<evidence type="ECO:0000313" key="4">
    <source>
        <dbReference type="Proteomes" id="UP000244336"/>
    </source>
</evidence>
<dbReference type="InterPro" id="IPR006740">
    <property type="entry name" value="DUF604"/>
</dbReference>
<sequence>MHHRVSCHVPGVPGVFSDAGVKNTRWSWLRRSLYVLMLLSLLYLATLFSWNIIDHNLLRCPFREQPPAPAAAADATRSPTTLAHIVFVTGASKTKWAKRRVCTSLWWRPGAMRGDVWLDEEPSGIWQTGTHPRRRTACGGRTRRGRKPAAAARMAQAVAEAYEIAEAEKRTGAGAGEARWLVMGDDDTVFFPENLAAVLDRYDHREMYTVFFPENVAHSYAMAFGGGGGYAVSFPAAAALSGIMNGWLDRYNELYGSDHRDTAHPTSASAHPSSPEPDQAPHIPLLELAVRLTFFPTDTAGSGFVHHLDRLSPIVPNSLRRPDAVRALVGASRRDPARTLNPSGSEDPNSKTELRPCWGYMVHLYLSAVSPHELRMPHRTFRAWSESPAGLFTVNTRPEATAPLPCQDRVAGEPNPTLGRRSRTVMEYVPELVSSGAYDDACFAASWRP</sequence>
<feature type="region of interest" description="Disordered" evidence="1">
    <location>
        <begin position="332"/>
        <end position="352"/>
    </location>
</feature>
<gene>
    <name evidence="3" type="ORF">GQ55_9G528000</name>
</gene>
<reference evidence="3 4" key="1">
    <citation type="submission" date="2018-04" db="EMBL/GenBank/DDBJ databases">
        <title>WGS assembly of Panicum hallii var. hallii HAL2.</title>
        <authorList>
            <person name="Lovell J."/>
            <person name="Jenkins J."/>
            <person name="Lowry D."/>
            <person name="Mamidi S."/>
            <person name="Sreedasyam A."/>
            <person name="Weng X."/>
            <person name="Barry K."/>
            <person name="Bonette J."/>
            <person name="Campitelli B."/>
            <person name="Daum C."/>
            <person name="Gordon S."/>
            <person name="Gould B."/>
            <person name="Lipzen A."/>
            <person name="MacQueen A."/>
            <person name="Palacio-Mejia J."/>
            <person name="Plott C."/>
            <person name="Shakirov E."/>
            <person name="Shu S."/>
            <person name="Yoshinaga Y."/>
            <person name="Zane M."/>
            <person name="Rokhsar D."/>
            <person name="Grimwood J."/>
            <person name="Schmutz J."/>
            <person name="Juenger T."/>
        </authorList>
    </citation>
    <scope>NUCLEOTIDE SEQUENCE [LARGE SCALE GENOMIC DNA]</scope>
    <source>
        <strain evidence="4">cv. HAL2</strain>
    </source>
</reference>
<protein>
    <submittedName>
        <fullName evidence="3">Uncharacterized protein</fullName>
    </submittedName>
</protein>
<feature type="region of interest" description="Disordered" evidence="1">
    <location>
        <begin position="258"/>
        <end position="281"/>
    </location>
</feature>
<dbReference type="PANTHER" id="PTHR10811">
    <property type="entry name" value="FRINGE-RELATED"/>
    <property type="match status" value="1"/>
</dbReference>
<keyword evidence="2" id="KW-0472">Membrane</keyword>
<dbReference type="OrthoDB" id="414175at2759"/>
<dbReference type="AlphaFoldDB" id="A0A2T7CEK2"/>
<feature type="transmembrane region" description="Helical" evidence="2">
    <location>
        <begin position="33"/>
        <end position="53"/>
    </location>
</feature>
<accession>A0A2T7CEK2</accession>
<keyword evidence="2" id="KW-1133">Transmembrane helix</keyword>
<feature type="compositionally biased region" description="Low complexity" evidence="1">
    <location>
        <begin position="264"/>
        <end position="273"/>
    </location>
</feature>
<evidence type="ECO:0000313" key="3">
    <source>
        <dbReference type="EMBL" id="PUZ41728.1"/>
    </source>
</evidence>
<dbReference type="Gramene" id="PUZ41728">
    <property type="protein sequence ID" value="PUZ41728"/>
    <property type="gene ID" value="GQ55_9G528000"/>
</dbReference>
<organism evidence="3 4">
    <name type="scientific">Panicum hallii var. hallii</name>
    <dbReference type="NCBI Taxonomy" id="1504633"/>
    <lineage>
        <taxon>Eukaryota</taxon>
        <taxon>Viridiplantae</taxon>
        <taxon>Streptophyta</taxon>
        <taxon>Embryophyta</taxon>
        <taxon>Tracheophyta</taxon>
        <taxon>Spermatophyta</taxon>
        <taxon>Magnoliopsida</taxon>
        <taxon>Liliopsida</taxon>
        <taxon>Poales</taxon>
        <taxon>Poaceae</taxon>
        <taxon>PACMAD clade</taxon>
        <taxon>Panicoideae</taxon>
        <taxon>Panicodae</taxon>
        <taxon>Paniceae</taxon>
        <taxon>Panicinae</taxon>
        <taxon>Panicum</taxon>
        <taxon>Panicum sect. Panicum</taxon>
    </lineage>
</organism>
<evidence type="ECO:0000256" key="2">
    <source>
        <dbReference type="SAM" id="Phobius"/>
    </source>
</evidence>
<dbReference type="Gene3D" id="3.90.550.50">
    <property type="match status" value="1"/>
</dbReference>
<dbReference type="EMBL" id="CM009757">
    <property type="protein sequence ID" value="PUZ41728.1"/>
    <property type="molecule type" value="Genomic_DNA"/>
</dbReference>
<name>A0A2T7CEK2_9POAL</name>
<proteinExistence type="predicted"/>
<evidence type="ECO:0000256" key="1">
    <source>
        <dbReference type="SAM" id="MobiDB-lite"/>
    </source>
</evidence>